<feature type="compositionally biased region" description="Polar residues" evidence="1">
    <location>
        <begin position="112"/>
        <end position="143"/>
    </location>
</feature>
<dbReference type="EMBL" id="CAJMWS010000157">
    <property type="protein sequence ID" value="CAE6373825.1"/>
    <property type="molecule type" value="Genomic_DNA"/>
</dbReference>
<feature type="region of interest" description="Disordered" evidence="1">
    <location>
        <begin position="162"/>
        <end position="279"/>
    </location>
</feature>
<protein>
    <submittedName>
        <fullName evidence="3">Uncharacterized protein</fullName>
    </submittedName>
</protein>
<feature type="region of interest" description="Disordered" evidence="1">
    <location>
        <begin position="112"/>
        <end position="149"/>
    </location>
</feature>
<evidence type="ECO:0000256" key="1">
    <source>
        <dbReference type="SAM" id="MobiDB-lite"/>
    </source>
</evidence>
<feature type="transmembrane region" description="Helical" evidence="2">
    <location>
        <begin position="47"/>
        <end position="67"/>
    </location>
</feature>
<evidence type="ECO:0000313" key="3">
    <source>
        <dbReference type="EMBL" id="CAE6373825.1"/>
    </source>
</evidence>
<comment type="caution">
    <text evidence="3">The sequence shown here is derived from an EMBL/GenBank/DDBJ whole genome shotgun (WGS) entry which is preliminary data.</text>
</comment>
<accession>A0A8H2ZXV6</accession>
<keyword evidence="2" id="KW-1133">Transmembrane helix</keyword>
<evidence type="ECO:0000256" key="2">
    <source>
        <dbReference type="SAM" id="Phobius"/>
    </source>
</evidence>
<dbReference type="AlphaFoldDB" id="A0A8H2ZXV6"/>
<evidence type="ECO:0000313" key="4">
    <source>
        <dbReference type="Proteomes" id="UP000663846"/>
    </source>
</evidence>
<name>A0A8H2ZXV6_9AGAM</name>
<feature type="compositionally biased region" description="Polar residues" evidence="1">
    <location>
        <begin position="183"/>
        <end position="198"/>
    </location>
</feature>
<feature type="compositionally biased region" description="Low complexity" evidence="1">
    <location>
        <begin position="211"/>
        <end position="246"/>
    </location>
</feature>
<dbReference type="Proteomes" id="UP000663846">
    <property type="component" value="Unassembled WGS sequence"/>
</dbReference>
<keyword evidence="2" id="KW-0472">Membrane</keyword>
<feature type="compositionally biased region" description="Acidic residues" evidence="1">
    <location>
        <begin position="169"/>
        <end position="182"/>
    </location>
</feature>
<reference evidence="3" key="1">
    <citation type="submission" date="2021-01" db="EMBL/GenBank/DDBJ databases">
        <authorList>
            <person name="Kaushik A."/>
        </authorList>
    </citation>
    <scope>NUCLEOTIDE SEQUENCE</scope>
    <source>
        <strain evidence="3">AG1-1C</strain>
    </source>
</reference>
<keyword evidence="2" id="KW-0812">Transmembrane</keyword>
<gene>
    <name evidence="3" type="ORF">RDB_LOCUS27635</name>
</gene>
<organism evidence="3 4">
    <name type="scientific">Rhizoctonia solani</name>
    <dbReference type="NCBI Taxonomy" id="456999"/>
    <lineage>
        <taxon>Eukaryota</taxon>
        <taxon>Fungi</taxon>
        <taxon>Dikarya</taxon>
        <taxon>Basidiomycota</taxon>
        <taxon>Agaricomycotina</taxon>
        <taxon>Agaricomycetes</taxon>
        <taxon>Cantharellales</taxon>
        <taxon>Ceratobasidiaceae</taxon>
        <taxon>Rhizoctonia</taxon>
    </lineage>
</organism>
<proteinExistence type="predicted"/>
<sequence>MLSKLVIITCSVLPAFYPLGVGALPTNTTFARRNSPSSHTNGTTTALITVAVGVALALVIFCSYRIARRHSKQHRGLMNAQLPTSGHVHTRNPALRTALNYTGISERSGNSRIETWGSESRANNRSTRQPRVNRRQSQNSTKSLPVYEKEARDGEVVLVQGIERRSMVDNDDEGCSGYEGEDASSTVASAAPPYNNTDRALEVPRANLTAPGSSIGSSVSPVESLQAQSESSWSNATTAASSINDSGPGRSDNTAPVIVTTEPAGNADAPPYGDTPSYNEAVTSAQTCDITEARVSAISTGGVGTN</sequence>